<sequence>MNIFGSGRVASSEDYRKFLKHNKKAAEKLLLATTGSKPTKQPKRKSVTISEQTQSSLTLLGLSDGGVSKNGAYGKPEESKGMYRTRSSSMKLQNASNRYGMNCLVNEPQVRRKSYTKPSSNINPNHYKDMVPTQRRHRKSIKKSTF</sequence>
<proteinExistence type="predicted"/>
<reference evidence="2" key="1">
    <citation type="submission" date="2018-06" db="EMBL/GenBank/DDBJ databases">
        <title>Metagenomic Sequencing for Combined Detection of RNA and DNA Viruses in Respiratory Samples From Pediatric Patients.</title>
        <authorList>
            <person name="van Boheemen S."/>
            <person name="van Rijn-Klink A.L."/>
            <person name="Pappas N."/>
            <person name="Carbo E.C."/>
            <person name="van 't Hof P."/>
            <person name="Vorderman R.H.P."/>
            <person name="Mei H."/>
            <person name="Claas E.C.J."/>
            <person name="Kroes A.C.M."/>
            <person name="de Vries J.J.C."/>
        </authorList>
    </citation>
    <scope>NUCLEOTIDE SEQUENCE [LARGE SCALE GENOMIC DNA]</scope>
</reference>
<feature type="compositionally biased region" description="Basic residues" evidence="1">
    <location>
        <begin position="134"/>
        <end position="146"/>
    </location>
</feature>
<feature type="region of interest" description="Disordered" evidence="1">
    <location>
        <begin position="30"/>
        <end position="97"/>
    </location>
</feature>
<evidence type="ECO:0000313" key="2">
    <source>
        <dbReference type="EMBL" id="QBN85122.1"/>
    </source>
</evidence>
<dbReference type="GeneID" id="80531848"/>
<keyword evidence="3" id="KW-1185">Reference proteome</keyword>
<dbReference type="EMBL" id="MH509440">
    <property type="protein sequence ID" value="QBN85122.1"/>
    <property type="molecule type" value="Genomic_DNA"/>
</dbReference>
<dbReference type="KEGG" id="vg:80531848"/>
<dbReference type="Pfam" id="PF17502">
    <property type="entry name" value="DUF5434"/>
    <property type="match status" value="1"/>
</dbReference>
<evidence type="ECO:0000256" key="1">
    <source>
        <dbReference type="SAM" id="MobiDB-lite"/>
    </source>
</evidence>
<dbReference type="RefSeq" id="YP_010794833.1">
    <property type="nucleotide sequence ID" value="NC_075562.1"/>
</dbReference>
<feature type="compositionally biased region" description="Low complexity" evidence="1">
    <location>
        <begin position="55"/>
        <end position="67"/>
    </location>
</feature>
<protein>
    <submittedName>
        <fullName evidence="2">Protein V57-like protein</fullName>
    </submittedName>
</protein>
<name>A0A482F4H9_9ALPH</name>
<dbReference type="InterPro" id="IPR035264">
    <property type="entry name" value="DUF5434"/>
</dbReference>
<evidence type="ECO:0000313" key="3">
    <source>
        <dbReference type="Proteomes" id="UP000326297"/>
    </source>
</evidence>
<organism evidence="2 3">
    <name type="scientific">Phocid alphaherpesvirus 1</name>
    <dbReference type="NCBI Taxonomy" id="47418"/>
    <lineage>
        <taxon>Viruses</taxon>
        <taxon>Duplodnaviria</taxon>
        <taxon>Heunggongvirae</taxon>
        <taxon>Peploviricota</taxon>
        <taxon>Herviviricetes</taxon>
        <taxon>Herpesvirales</taxon>
        <taxon>Orthoherpesviridae</taxon>
        <taxon>Alphaherpesvirinae</taxon>
        <taxon>Varicellovirus</taxon>
        <taxon>Varicellovirus phocidalpha1</taxon>
    </lineage>
</organism>
<gene>
    <name evidence="2" type="primary">V57</name>
</gene>
<feature type="compositionally biased region" description="Polar residues" evidence="1">
    <location>
        <begin position="85"/>
        <end position="97"/>
    </location>
</feature>
<dbReference type="Proteomes" id="UP000326297">
    <property type="component" value="Segment"/>
</dbReference>
<feature type="region of interest" description="Disordered" evidence="1">
    <location>
        <begin position="113"/>
        <end position="146"/>
    </location>
</feature>
<accession>A0A482F4H9</accession>